<dbReference type="Proteomes" id="UP001597403">
    <property type="component" value="Unassembled WGS sequence"/>
</dbReference>
<dbReference type="RefSeq" id="WP_204823702.1">
    <property type="nucleotide sequence ID" value="NZ_JBHUGF010000010.1"/>
</dbReference>
<dbReference type="EMBL" id="JBHUGF010000010">
    <property type="protein sequence ID" value="MFD1989987.1"/>
    <property type="molecule type" value="Genomic_DNA"/>
</dbReference>
<feature type="domain" description="Acyl-CoA oxidase/dehydrogenase middle" evidence="6">
    <location>
        <begin position="123"/>
        <end position="216"/>
    </location>
</feature>
<evidence type="ECO:0000259" key="7">
    <source>
        <dbReference type="Pfam" id="PF02771"/>
    </source>
</evidence>
<evidence type="ECO:0000256" key="2">
    <source>
        <dbReference type="ARBA" id="ARBA00022630"/>
    </source>
</evidence>
<sequence>MELDAIFTAEQQQLRKEIRTFISQYDGYNYNILENEYNYKKFYKKLGEKGWLAINWPSQYGGLGKTQIDAAIVTEELGISNFADRPHNLTIDIAGQFIFQEGNNHQKNKYLHEMATGNIFFSILYSEKEAGSDLASLKTKAEYNESTQSFKIYGTKVYSIHSEHSDYAICVVRTKESVSKYDGISLFIVPLHDPNVQVKTISTISEEEFCEVILEGVKVGFDDLIGNLHQGWTLLNKALMIERTGLDFNVKIRKWIYQLESCIRNSDLTIFKNVNNLQKLEAIKLKARAGQLMAWSIIYQNKIHQYDEVSSAMSKLYNSELSQDMYELMLDIKINNTFDHPHALHLLDKILSEIPGLTIAAGTSEIMLQIISASFFDEGM</sequence>
<evidence type="ECO:0000256" key="4">
    <source>
        <dbReference type="RuleBase" id="RU362125"/>
    </source>
</evidence>
<feature type="domain" description="Acyl-CoA dehydrogenase/oxidase C-terminal" evidence="5">
    <location>
        <begin position="230"/>
        <end position="374"/>
    </location>
</feature>
<reference evidence="9" key="1">
    <citation type="journal article" date="2019" name="Int. J. Syst. Evol. Microbiol.">
        <title>The Global Catalogue of Microorganisms (GCM) 10K type strain sequencing project: providing services to taxonomists for standard genome sequencing and annotation.</title>
        <authorList>
            <consortium name="The Broad Institute Genomics Platform"/>
            <consortium name="The Broad Institute Genome Sequencing Center for Infectious Disease"/>
            <person name="Wu L."/>
            <person name="Ma J."/>
        </authorList>
    </citation>
    <scope>NUCLEOTIDE SEQUENCE [LARGE SCALE GENOMIC DNA]</scope>
    <source>
        <strain evidence="9">CGMCC 1.15067</strain>
    </source>
</reference>
<comment type="cofactor">
    <cofactor evidence="1 4">
        <name>FAD</name>
        <dbReference type="ChEBI" id="CHEBI:57692"/>
    </cofactor>
</comment>
<dbReference type="Gene3D" id="2.40.110.10">
    <property type="entry name" value="Butyryl-CoA Dehydrogenase, subunit A, domain 2"/>
    <property type="match status" value="1"/>
</dbReference>
<name>A0ABW4UR15_9BACL</name>
<dbReference type="InterPro" id="IPR037069">
    <property type="entry name" value="AcylCoA_DH/ox_N_sf"/>
</dbReference>
<evidence type="ECO:0000256" key="3">
    <source>
        <dbReference type="ARBA" id="ARBA00023002"/>
    </source>
</evidence>
<dbReference type="Gene3D" id="1.10.540.10">
    <property type="entry name" value="Acyl-CoA dehydrogenase/oxidase, N-terminal domain"/>
    <property type="match status" value="1"/>
</dbReference>
<organism evidence="8 9">
    <name type="scientific">Paenibacillus nicotianae</name>
    <dbReference type="NCBI Taxonomy" id="1526551"/>
    <lineage>
        <taxon>Bacteria</taxon>
        <taxon>Bacillati</taxon>
        <taxon>Bacillota</taxon>
        <taxon>Bacilli</taxon>
        <taxon>Bacillales</taxon>
        <taxon>Paenibacillaceae</taxon>
        <taxon>Paenibacillus</taxon>
    </lineage>
</organism>
<dbReference type="InterPro" id="IPR009075">
    <property type="entry name" value="AcylCo_DH/oxidase_C"/>
</dbReference>
<dbReference type="Pfam" id="PF02771">
    <property type="entry name" value="Acyl-CoA_dh_N"/>
    <property type="match status" value="1"/>
</dbReference>
<dbReference type="InterPro" id="IPR046373">
    <property type="entry name" value="Acyl-CoA_Oxase/DH_mid-dom_sf"/>
</dbReference>
<dbReference type="InterPro" id="IPR006091">
    <property type="entry name" value="Acyl-CoA_Oxase/DH_mid-dom"/>
</dbReference>
<evidence type="ECO:0000256" key="1">
    <source>
        <dbReference type="ARBA" id="ARBA00001974"/>
    </source>
</evidence>
<protein>
    <submittedName>
        <fullName evidence="8">Acyl-CoA dehydrogenase family protein</fullName>
    </submittedName>
</protein>
<keyword evidence="2 4" id="KW-0285">Flavoprotein</keyword>
<evidence type="ECO:0000259" key="5">
    <source>
        <dbReference type="Pfam" id="PF00441"/>
    </source>
</evidence>
<dbReference type="Pfam" id="PF00441">
    <property type="entry name" value="Acyl-CoA_dh_1"/>
    <property type="match status" value="1"/>
</dbReference>
<comment type="caution">
    <text evidence="8">The sequence shown here is derived from an EMBL/GenBank/DDBJ whole genome shotgun (WGS) entry which is preliminary data.</text>
</comment>
<dbReference type="InterPro" id="IPR009100">
    <property type="entry name" value="AcylCoA_DH/oxidase_NM_dom_sf"/>
</dbReference>
<dbReference type="Gene3D" id="1.20.140.10">
    <property type="entry name" value="Butyryl-CoA Dehydrogenase, subunit A, domain 3"/>
    <property type="match status" value="1"/>
</dbReference>
<dbReference type="PANTHER" id="PTHR43292:SF4">
    <property type="entry name" value="ACYL-COA DEHYDROGENASE FADE34"/>
    <property type="match status" value="1"/>
</dbReference>
<keyword evidence="4" id="KW-0274">FAD</keyword>
<feature type="domain" description="Acyl-CoA dehydrogenase/oxidase N-terminal" evidence="7">
    <location>
        <begin position="8"/>
        <end position="117"/>
    </location>
</feature>
<comment type="similarity">
    <text evidence="4">Belongs to the acyl-CoA dehydrogenase family.</text>
</comment>
<evidence type="ECO:0000313" key="9">
    <source>
        <dbReference type="Proteomes" id="UP001597403"/>
    </source>
</evidence>
<keyword evidence="9" id="KW-1185">Reference proteome</keyword>
<keyword evidence="3 4" id="KW-0560">Oxidoreductase</keyword>
<evidence type="ECO:0000313" key="8">
    <source>
        <dbReference type="EMBL" id="MFD1989987.1"/>
    </source>
</evidence>
<dbReference type="InterPro" id="IPR052161">
    <property type="entry name" value="Mycobact_Acyl-CoA_DH"/>
</dbReference>
<accession>A0ABW4UR15</accession>
<dbReference type="Pfam" id="PF02770">
    <property type="entry name" value="Acyl-CoA_dh_M"/>
    <property type="match status" value="1"/>
</dbReference>
<gene>
    <name evidence="8" type="ORF">ACFSGI_08455</name>
</gene>
<dbReference type="SUPFAM" id="SSF56645">
    <property type="entry name" value="Acyl-CoA dehydrogenase NM domain-like"/>
    <property type="match status" value="1"/>
</dbReference>
<evidence type="ECO:0000259" key="6">
    <source>
        <dbReference type="Pfam" id="PF02770"/>
    </source>
</evidence>
<dbReference type="InterPro" id="IPR013786">
    <property type="entry name" value="AcylCoA_DH/ox_N"/>
</dbReference>
<proteinExistence type="inferred from homology"/>
<dbReference type="PANTHER" id="PTHR43292">
    <property type="entry name" value="ACYL-COA DEHYDROGENASE"/>
    <property type="match status" value="1"/>
</dbReference>